<proteinExistence type="predicted"/>
<protein>
    <submittedName>
        <fullName evidence="1">Uncharacterized protein</fullName>
    </submittedName>
</protein>
<comment type="caution">
    <text evidence="1">The sequence shown here is derived from an EMBL/GenBank/DDBJ whole genome shotgun (WGS) entry which is preliminary data.</text>
</comment>
<name>A0ABS1WXX0_9GAMM</name>
<dbReference type="RefSeq" id="WP_203167804.1">
    <property type="nucleotide sequence ID" value="NZ_JAEVLS010000002.1"/>
</dbReference>
<dbReference type="Proteomes" id="UP000661077">
    <property type="component" value="Unassembled WGS sequence"/>
</dbReference>
<gene>
    <name evidence="1" type="ORF">JM946_13660</name>
</gene>
<organism evidence="1 2">
    <name type="scientific">Steroidobacter gossypii</name>
    <dbReference type="NCBI Taxonomy" id="2805490"/>
    <lineage>
        <taxon>Bacteria</taxon>
        <taxon>Pseudomonadati</taxon>
        <taxon>Pseudomonadota</taxon>
        <taxon>Gammaproteobacteria</taxon>
        <taxon>Steroidobacterales</taxon>
        <taxon>Steroidobacteraceae</taxon>
        <taxon>Steroidobacter</taxon>
    </lineage>
</organism>
<evidence type="ECO:0000313" key="2">
    <source>
        <dbReference type="Proteomes" id="UP000661077"/>
    </source>
</evidence>
<sequence length="107" mass="12199">MSRHIFDAKLEEHPIRVTVGHDRPSGSFYLHIGWVDPRTGSVFAYASDLNVTYDPTDWRSIRRVLERLHIVAPASVWSELAYDALAKSGNRVVKHLGDGRMNELIAW</sequence>
<reference evidence="1 2" key="1">
    <citation type="journal article" date="2021" name="Int. J. Syst. Evol. Microbiol.">
        <title>Steroidobacter gossypii sp. nov., isolated from soil of cotton cropping field.</title>
        <authorList>
            <person name="Huang R."/>
            <person name="Yang S."/>
            <person name="Zhen C."/>
            <person name="Liu W."/>
        </authorList>
    </citation>
    <scope>NUCLEOTIDE SEQUENCE [LARGE SCALE GENOMIC DNA]</scope>
    <source>
        <strain evidence="1 2">S1-65</strain>
    </source>
</reference>
<keyword evidence="2" id="KW-1185">Reference proteome</keyword>
<evidence type="ECO:0000313" key="1">
    <source>
        <dbReference type="EMBL" id="MBM0105782.1"/>
    </source>
</evidence>
<accession>A0ABS1WXX0</accession>
<dbReference type="EMBL" id="JAEVLS010000002">
    <property type="protein sequence ID" value="MBM0105782.1"/>
    <property type="molecule type" value="Genomic_DNA"/>
</dbReference>